<dbReference type="PANTHER" id="PTHR43434:SF1">
    <property type="entry name" value="PHOSPHOGLYCOLATE PHOSPHATASE"/>
    <property type="match status" value="1"/>
</dbReference>
<reference evidence="5" key="1">
    <citation type="submission" date="2019-03" db="EMBL/GenBank/DDBJ databases">
        <title>Lake Tanganyika Metagenome-Assembled Genomes (MAGs).</title>
        <authorList>
            <person name="Tran P."/>
        </authorList>
    </citation>
    <scope>NUCLEOTIDE SEQUENCE</scope>
    <source>
        <strain evidence="5">K_DeepCast_65m_m2_066</strain>
    </source>
</reference>
<dbReference type="GO" id="GO:0008967">
    <property type="term" value="F:phosphoglycolate phosphatase activity"/>
    <property type="evidence" value="ECO:0007669"/>
    <property type="project" value="UniProtKB-EC"/>
</dbReference>
<dbReference type="PROSITE" id="PS01228">
    <property type="entry name" value="COF_1"/>
    <property type="match status" value="1"/>
</dbReference>
<comment type="catalytic activity">
    <reaction evidence="1">
        <text>2-phosphoglycolate + H2O = glycolate + phosphate</text>
        <dbReference type="Rhea" id="RHEA:14369"/>
        <dbReference type="ChEBI" id="CHEBI:15377"/>
        <dbReference type="ChEBI" id="CHEBI:29805"/>
        <dbReference type="ChEBI" id="CHEBI:43474"/>
        <dbReference type="ChEBI" id="CHEBI:58033"/>
        <dbReference type="EC" id="3.1.3.18"/>
    </reaction>
</comment>
<dbReference type="InterPro" id="IPR050155">
    <property type="entry name" value="HAD-like_hydrolase_sf"/>
</dbReference>
<evidence type="ECO:0000313" key="5">
    <source>
        <dbReference type="EMBL" id="MBM3224238.1"/>
    </source>
</evidence>
<keyword evidence="5" id="KW-0378">Hydrolase</keyword>
<dbReference type="GO" id="GO:0006281">
    <property type="term" value="P:DNA repair"/>
    <property type="evidence" value="ECO:0007669"/>
    <property type="project" value="TreeGrafter"/>
</dbReference>
<sequence>MKLVLFDIDGTLVSTGAAGSDAMRDVFAELTGIPDGFASIAMSGKTDPSILLEALRQHQMDVNAIPVEVFHERYISRLRQTLQEPHRSRRLMPGLPHLLDELARQEDIVLGLLTGNVALGAQLKLESFGIWHYFRLGAYGSDHHDRNALVPVAQQRVQALLGHTIPSERTFVIGDTPRDIACAHVHSARAIAVATGTYSLAELRQHRPEHCVADLSDVPAMVRIFQE</sequence>
<comment type="pathway">
    <text evidence="2">Organic acid metabolism; glycolate biosynthesis; glycolate from 2-phosphoglycolate: step 1/1.</text>
</comment>
<accession>A0A937VZV4</accession>
<evidence type="ECO:0000256" key="1">
    <source>
        <dbReference type="ARBA" id="ARBA00000830"/>
    </source>
</evidence>
<dbReference type="Gene3D" id="3.40.50.1000">
    <property type="entry name" value="HAD superfamily/HAD-like"/>
    <property type="match status" value="1"/>
</dbReference>
<protein>
    <recommendedName>
        <fullName evidence="4">phosphoglycolate phosphatase</fullName>
        <ecNumber evidence="4">3.1.3.18</ecNumber>
    </recommendedName>
</protein>
<dbReference type="AlphaFoldDB" id="A0A937VZV4"/>
<dbReference type="InterPro" id="IPR023214">
    <property type="entry name" value="HAD_sf"/>
</dbReference>
<dbReference type="EMBL" id="VGLS01000282">
    <property type="protein sequence ID" value="MBM3224238.1"/>
    <property type="molecule type" value="Genomic_DNA"/>
</dbReference>
<proteinExistence type="inferred from homology"/>
<evidence type="ECO:0000313" key="6">
    <source>
        <dbReference type="Proteomes" id="UP000712673"/>
    </source>
</evidence>
<dbReference type="SUPFAM" id="SSF56784">
    <property type="entry name" value="HAD-like"/>
    <property type="match status" value="1"/>
</dbReference>
<dbReference type="EC" id="3.1.3.18" evidence="4"/>
<comment type="caution">
    <text evidence="5">The sequence shown here is derived from an EMBL/GenBank/DDBJ whole genome shotgun (WGS) entry which is preliminary data.</text>
</comment>
<name>A0A937VZV4_UNCTE</name>
<gene>
    <name evidence="5" type="ORF">FJZ47_10595</name>
</gene>
<evidence type="ECO:0000256" key="4">
    <source>
        <dbReference type="ARBA" id="ARBA00013078"/>
    </source>
</evidence>
<dbReference type="InterPro" id="IPR041492">
    <property type="entry name" value="HAD_2"/>
</dbReference>
<dbReference type="SFLD" id="SFLDS00003">
    <property type="entry name" value="Haloacid_Dehalogenase"/>
    <property type="match status" value="1"/>
</dbReference>
<dbReference type="Pfam" id="PF13419">
    <property type="entry name" value="HAD_2"/>
    <property type="match status" value="1"/>
</dbReference>
<comment type="similarity">
    <text evidence="3">Belongs to the HAD-like hydrolase superfamily. CbbY/CbbZ/Gph/YieH family.</text>
</comment>
<dbReference type="InterPro" id="IPR023198">
    <property type="entry name" value="PGP-like_dom2"/>
</dbReference>
<dbReference type="InterPro" id="IPR036412">
    <property type="entry name" value="HAD-like_sf"/>
</dbReference>
<dbReference type="SFLD" id="SFLDG01129">
    <property type="entry name" value="C1.5:_HAD__Beta-PGM__Phosphata"/>
    <property type="match status" value="1"/>
</dbReference>
<dbReference type="PANTHER" id="PTHR43434">
    <property type="entry name" value="PHOSPHOGLYCOLATE PHOSPHATASE"/>
    <property type="match status" value="1"/>
</dbReference>
<organism evidence="5 6">
    <name type="scientific">Tectimicrobiota bacterium</name>
    <dbReference type="NCBI Taxonomy" id="2528274"/>
    <lineage>
        <taxon>Bacteria</taxon>
        <taxon>Pseudomonadati</taxon>
        <taxon>Nitrospinota/Tectimicrobiota group</taxon>
        <taxon>Candidatus Tectimicrobiota</taxon>
    </lineage>
</organism>
<evidence type="ECO:0000256" key="3">
    <source>
        <dbReference type="ARBA" id="ARBA00006171"/>
    </source>
</evidence>
<evidence type="ECO:0000256" key="2">
    <source>
        <dbReference type="ARBA" id="ARBA00004818"/>
    </source>
</evidence>
<dbReference type="Proteomes" id="UP000712673">
    <property type="component" value="Unassembled WGS sequence"/>
</dbReference>
<dbReference type="Gene3D" id="1.10.150.240">
    <property type="entry name" value="Putative phosphatase, domain 2"/>
    <property type="match status" value="1"/>
</dbReference>